<sequence>MKQPTVLAAGAGYHLKAEAARSEQEGVGTPDYEALFASNEGVKQPTVLAAGAGYHLKAEAARSESLFYVMVALNGTRNYINDFSNISIITRNISTIFSLYRSLPAIYQRFDKGYQFVDKSRQYQRPSPLLLSIYYNLIYVKI</sequence>
<accession>A0A9X0K0M6</accession>
<dbReference type="Proteomes" id="UP000032407">
    <property type="component" value="Unassembled WGS sequence"/>
</dbReference>
<protein>
    <submittedName>
        <fullName evidence="1">Uncharacterized protein</fullName>
    </submittedName>
</protein>
<gene>
    <name evidence="1" type="ORF">C797_03199</name>
</gene>
<evidence type="ECO:0000313" key="2">
    <source>
        <dbReference type="Proteomes" id="UP000032407"/>
    </source>
</evidence>
<dbReference type="NCBIfam" id="NF041643">
    <property type="entry name" value="EAxFAS_anti"/>
    <property type="match status" value="1"/>
</dbReference>
<dbReference type="RefSeq" id="WP_052673528.1">
    <property type="nucleotide sequence ID" value="NZ_KN849182.1"/>
</dbReference>
<proteinExistence type="predicted"/>
<evidence type="ECO:0000313" key="1">
    <source>
        <dbReference type="EMBL" id="KIU76306.1"/>
    </source>
</evidence>
<reference evidence="1 2" key="1">
    <citation type="journal article" date="2015" name="Sci. Rep.">
        <title>The expression and crystallization of Cry65Aa require two C-termini, revealing a novel evolutionary strategy of Bacillus thuringiensis Cry proteins.</title>
        <authorList>
            <person name="Peng D.H."/>
            <person name="Pang C.Y."/>
            <person name="Wu H."/>
            <person name="Huang Q."/>
            <person name="Zheng J.S."/>
            <person name="Sun M."/>
        </authorList>
    </citation>
    <scope>NUCLEOTIDE SEQUENCE [LARGE SCALE GENOMIC DNA]</scope>
    <source>
        <strain evidence="1 2">Sbt003</strain>
    </source>
</reference>
<organism evidence="1 2">
    <name type="scientific">Bacillus thuringiensis Sbt003</name>
    <dbReference type="NCBI Taxonomy" id="1235825"/>
    <lineage>
        <taxon>Bacteria</taxon>
        <taxon>Bacillati</taxon>
        <taxon>Bacillota</taxon>
        <taxon>Bacilli</taxon>
        <taxon>Bacillales</taxon>
        <taxon>Bacillaceae</taxon>
        <taxon>Bacillus</taxon>
        <taxon>Bacillus cereus group</taxon>
    </lineage>
</organism>
<name>A0A9X0K0M6_BACTU</name>
<comment type="caution">
    <text evidence="1">The sequence shown here is derived from an EMBL/GenBank/DDBJ whole genome shotgun (WGS) entry which is preliminary data.</text>
</comment>
<dbReference type="AlphaFoldDB" id="A0A9X0K0M6"/>
<dbReference type="EMBL" id="AMYJ01000002">
    <property type="protein sequence ID" value="KIU76306.1"/>
    <property type="molecule type" value="Genomic_DNA"/>
</dbReference>